<name>A0ABX5XR01_9BACT</name>
<dbReference type="PANTHER" id="PTHR43513">
    <property type="entry name" value="DIHYDROOROTATE DEHYDROGENASE B (NAD(+)), ELECTRON TRANSFER SUBUNIT"/>
    <property type="match status" value="1"/>
</dbReference>
<dbReference type="InterPro" id="IPR039261">
    <property type="entry name" value="FNR_nucleotide-bd"/>
</dbReference>
<evidence type="ECO:0000313" key="2">
    <source>
        <dbReference type="EMBL" id="QDV83380.1"/>
    </source>
</evidence>
<dbReference type="SUPFAM" id="SSF52343">
    <property type="entry name" value="Ferredoxin reductase-like, C-terminal NADP-linked domain"/>
    <property type="match status" value="1"/>
</dbReference>
<proteinExistence type="predicted"/>
<dbReference type="InterPro" id="IPR017938">
    <property type="entry name" value="Riboflavin_synthase-like_b-brl"/>
</dbReference>
<gene>
    <name evidence="2" type="primary">pyrK_1</name>
    <name evidence="2" type="ORF">TBK1r_23180</name>
</gene>
<accession>A0ABX5XR01</accession>
<dbReference type="CDD" id="cd06219">
    <property type="entry name" value="DHOD_e_trans_like1"/>
    <property type="match status" value="1"/>
</dbReference>
<dbReference type="EMBL" id="CP036432">
    <property type="protein sequence ID" value="QDV83380.1"/>
    <property type="molecule type" value="Genomic_DNA"/>
</dbReference>
<dbReference type="Proteomes" id="UP000318081">
    <property type="component" value="Chromosome"/>
</dbReference>
<evidence type="ECO:0000313" key="3">
    <source>
        <dbReference type="Proteomes" id="UP000318081"/>
    </source>
</evidence>
<dbReference type="NCBIfam" id="NF004862">
    <property type="entry name" value="PRK06222.1"/>
    <property type="match status" value="1"/>
</dbReference>
<dbReference type="InterPro" id="IPR019480">
    <property type="entry name" value="Dihydroorotate_DH_Fe-S-bd"/>
</dbReference>
<dbReference type="InterPro" id="IPR050353">
    <property type="entry name" value="PyrK_electron_transfer"/>
</dbReference>
<dbReference type="InterPro" id="IPR008333">
    <property type="entry name" value="Cbr1-like_FAD-bd_dom"/>
</dbReference>
<dbReference type="Pfam" id="PF10418">
    <property type="entry name" value="DHODB_Fe-S_bind"/>
    <property type="match status" value="1"/>
</dbReference>
<feature type="domain" description="FAD-binding FR-type" evidence="1">
    <location>
        <begin position="78"/>
        <end position="176"/>
    </location>
</feature>
<dbReference type="InterPro" id="IPR017927">
    <property type="entry name" value="FAD-bd_FR_type"/>
</dbReference>
<dbReference type="PROSITE" id="PS51384">
    <property type="entry name" value="FAD_FR"/>
    <property type="match status" value="1"/>
</dbReference>
<evidence type="ECO:0000259" key="1">
    <source>
        <dbReference type="PROSITE" id="PS51384"/>
    </source>
</evidence>
<dbReference type="PANTHER" id="PTHR43513:SF3">
    <property type="entry name" value="DIHYDROOROTATE DEHYDROGENASE B (NAD(+)), ELECTRON TRANSFER SUBUNIT-RELATED"/>
    <property type="match status" value="1"/>
</dbReference>
<dbReference type="Gene3D" id="2.40.30.10">
    <property type="entry name" value="Translation factors"/>
    <property type="match status" value="1"/>
</dbReference>
<dbReference type="Pfam" id="PF00970">
    <property type="entry name" value="FAD_binding_6"/>
    <property type="match status" value="1"/>
</dbReference>
<protein>
    <submittedName>
        <fullName evidence="2">Dihydroorotate dehydrogenase B (NAD(+)), electron transfer subunit</fullName>
    </submittedName>
</protein>
<keyword evidence="3" id="KW-1185">Reference proteome</keyword>
<dbReference type="Gene3D" id="3.40.50.80">
    <property type="entry name" value="Nucleotide-binding domain of ferredoxin-NADP reductase (FNR) module"/>
    <property type="match status" value="1"/>
</dbReference>
<sequence>MGRLAGSVGILHIGRVPFTACVTVSGNERQQQAWYLRQLSGRQHESCLHERPPVHRIRCFQLTCRRPIRPAYGVALHTTPAMFPIKESRFLSGDVKLFRVEAPRIARKRQAGQFVIVRIHEHGERIPLTIADSDVEEGTITIIVQGVGKTTRLLNQLEAGDSILDVVGPLGEPSEIKKFGTVVVIGGGVGTAIAYPTAVAMKQAGNHVITIVGARNQSLLILEDEVRATSDELYLMTDDGSCGEHGFVTQKLQALIDQGRTIDHVLAIGPIPMMRAVAEVTRPHQIPTIVSLNPIMVDGTGMCGGCRVYVGKECKFACVDGPEFDAHQVDFTNLIQRNKMYRDREQESLEAFEVDPTDDLEEAHHCHMEQKFPEVGPRTV</sequence>
<organism evidence="2 3">
    <name type="scientific">Stieleria magnilauensis</name>
    <dbReference type="NCBI Taxonomy" id="2527963"/>
    <lineage>
        <taxon>Bacteria</taxon>
        <taxon>Pseudomonadati</taxon>
        <taxon>Planctomycetota</taxon>
        <taxon>Planctomycetia</taxon>
        <taxon>Pirellulales</taxon>
        <taxon>Pirellulaceae</taxon>
        <taxon>Stieleria</taxon>
    </lineage>
</organism>
<reference evidence="2 3" key="1">
    <citation type="submission" date="2019-02" db="EMBL/GenBank/DDBJ databases">
        <title>Deep-cultivation of Planctomycetes and their phenomic and genomic characterization uncovers novel biology.</title>
        <authorList>
            <person name="Wiegand S."/>
            <person name="Jogler M."/>
            <person name="Boedeker C."/>
            <person name="Pinto D."/>
            <person name="Vollmers J."/>
            <person name="Rivas-Marin E."/>
            <person name="Kohn T."/>
            <person name="Peeters S.H."/>
            <person name="Heuer A."/>
            <person name="Rast P."/>
            <person name="Oberbeckmann S."/>
            <person name="Bunk B."/>
            <person name="Jeske O."/>
            <person name="Meyerdierks A."/>
            <person name="Storesund J.E."/>
            <person name="Kallscheuer N."/>
            <person name="Luecker S."/>
            <person name="Lage O.M."/>
            <person name="Pohl T."/>
            <person name="Merkel B.J."/>
            <person name="Hornburger P."/>
            <person name="Mueller R.-W."/>
            <person name="Bruemmer F."/>
            <person name="Labrenz M."/>
            <person name="Spormann A.M."/>
            <person name="Op den Camp H."/>
            <person name="Overmann J."/>
            <person name="Amann R."/>
            <person name="Jetten M.S.M."/>
            <person name="Mascher T."/>
            <person name="Medema M.H."/>
            <person name="Devos D.P."/>
            <person name="Kaster A.-K."/>
            <person name="Ovreas L."/>
            <person name="Rohde M."/>
            <person name="Galperin M.Y."/>
            <person name="Jogler C."/>
        </authorList>
    </citation>
    <scope>NUCLEOTIDE SEQUENCE [LARGE SCALE GENOMIC DNA]</scope>
    <source>
        <strain evidence="2 3">TBK1r</strain>
    </source>
</reference>
<dbReference type="SUPFAM" id="SSF63380">
    <property type="entry name" value="Riboflavin synthase domain-like"/>
    <property type="match status" value="1"/>
</dbReference>